<evidence type="ECO:0000313" key="1">
    <source>
        <dbReference type="EMBL" id="KAK8542483.1"/>
    </source>
</evidence>
<gene>
    <name evidence="1" type="ORF">V6N12_015079</name>
</gene>
<dbReference type="Proteomes" id="UP001472677">
    <property type="component" value="Unassembled WGS sequence"/>
</dbReference>
<sequence length="92" mass="10418">MEKLSYVDLPKTFCPQIRNIFGFFAVGNRATGAFLSFTLTHWPAGNTRYGAGFHHLLLRFHHQKRPASAPIITTSASSQLLYRSSILVNFYN</sequence>
<accession>A0ABR2DM61</accession>
<reference evidence="1 2" key="1">
    <citation type="journal article" date="2024" name="G3 (Bethesda)">
        <title>Genome assembly of Hibiscus sabdariffa L. provides insights into metabolisms of medicinal natural products.</title>
        <authorList>
            <person name="Kim T."/>
        </authorList>
    </citation>
    <scope>NUCLEOTIDE SEQUENCE [LARGE SCALE GENOMIC DNA]</scope>
    <source>
        <strain evidence="1">TK-2024</strain>
        <tissue evidence="1">Old leaves</tissue>
    </source>
</reference>
<organism evidence="1 2">
    <name type="scientific">Hibiscus sabdariffa</name>
    <name type="common">roselle</name>
    <dbReference type="NCBI Taxonomy" id="183260"/>
    <lineage>
        <taxon>Eukaryota</taxon>
        <taxon>Viridiplantae</taxon>
        <taxon>Streptophyta</taxon>
        <taxon>Embryophyta</taxon>
        <taxon>Tracheophyta</taxon>
        <taxon>Spermatophyta</taxon>
        <taxon>Magnoliopsida</taxon>
        <taxon>eudicotyledons</taxon>
        <taxon>Gunneridae</taxon>
        <taxon>Pentapetalae</taxon>
        <taxon>rosids</taxon>
        <taxon>malvids</taxon>
        <taxon>Malvales</taxon>
        <taxon>Malvaceae</taxon>
        <taxon>Malvoideae</taxon>
        <taxon>Hibiscus</taxon>
    </lineage>
</organism>
<protein>
    <submittedName>
        <fullName evidence="1">Uncharacterized protein</fullName>
    </submittedName>
</protein>
<keyword evidence="2" id="KW-1185">Reference proteome</keyword>
<name>A0ABR2DM61_9ROSI</name>
<comment type="caution">
    <text evidence="1">The sequence shown here is derived from an EMBL/GenBank/DDBJ whole genome shotgun (WGS) entry which is preliminary data.</text>
</comment>
<dbReference type="EMBL" id="JBBPBM010000024">
    <property type="protein sequence ID" value="KAK8542483.1"/>
    <property type="molecule type" value="Genomic_DNA"/>
</dbReference>
<proteinExistence type="predicted"/>
<evidence type="ECO:0000313" key="2">
    <source>
        <dbReference type="Proteomes" id="UP001472677"/>
    </source>
</evidence>